<evidence type="ECO:0000259" key="12">
    <source>
        <dbReference type="PROSITE" id="PS51199"/>
    </source>
</evidence>
<dbReference type="InterPro" id="IPR027417">
    <property type="entry name" value="P-loop_NTPase"/>
</dbReference>
<dbReference type="RefSeq" id="WP_283443976.1">
    <property type="nucleotide sequence ID" value="NZ_FXUL01000017.1"/>
</dbReference>
<dbReference type="SUPFAM" id="SSF48024">
    <property type="entry name" value="N-terminal domain of DnaB helicase"/>
    <property type="match status" value="1"/>
</dbReference>
<comment type="catalytic activity">
    <reaction evidence="11">
        <text>ATP + H2O = ADP + phosphate + H(+)</text>
        <dbReference type="Rhea" id="RHEA:13065"/>
        <dbReference type="ChEBI" id="CHEBI:15377"/>
        <dbReference type="ChEBI" id="CHEBI:15378"/>
        <dbReference type="ChEBI" id="CHEBI:30616"/>
        <dbReference type="ChEBI" id="CHEBI:43474"/>
        <dbReference type="ChEBI" id="CHEBI:456216"/>
        <dbReference type="EC" id="5.6.2.3"/>
    </reaction>
</comment>
<evidence type="ECO:0000256" key="5">
    <source>
        <dbReference type="ARBA" id="ARBA00022801"/>
    </source>
</evidence>
<sequence length="452" mass="49930">MKLNDMPRAADSIHAEQSVLGALLLDNDALDRIPDLEAAHFYRQDHQLIFAEICRQVSRGTRADVITIYEALHQQIPDCMPYLNAIAQNTPSAATIGRYAETVLDRALKRAMGALASEMAEQQHSAAPAEEVIDRMAARIEALAQKRTKQEPQRMVDMLGSYVDVINQRMDGTIRPIETGFADLDRRLDGGLERGTLTIVAGRPGTGKTAFGLCVGRNVAEWGSSLFLSMEMSRDQVNDRNIAALGKLPLAWLRRPSDKTAEGKENFTRMSHAFQRAGELNLFIDDQTSLNMMEIRAKARAVKRKSGLDMLVIDQLSFITGGDGDKSWEVIGQYTRALLALAKELNLAIVLLCQLSRKVEERNNKRPIMSDLALSGSIEQDAANIIFLYRDELYNPDSRDKGICEVITAKQRQGEPGVVGLAYIGAQTRFESLAAPWSPAAIAAPTRSKGFD</sequence>
<dbReference type="Proteomes" id="UP001158049">
    <property type="component" value="Unassembled WGS sequence"/>
</dbReference>
<evidence type="ECO:0000313" key="14">
    <source>
        <dbReference type="Proteomes" id="UP001158049"/>
    </source>
</evidence>
<organism evidence="13 14">
    <name type="scientific">Noviherbaspirillum suwonense</name>
    <dbReference type="NCBI Taxonomy" id="1224511"/>
    <lineage>
        <taxon>Bacteria</taxon>
        <taxon>Pseudomonadati</taxon>
        <taxon>Pseudomonadota</taxon>
        <taxon>Betaproteobacteria</taxon>
        <taxon>Burkholderiales</taxon>
        <taxon>Oxalobacteraceae</taxon>
        <taxon>Noviherbaspirillum</taxon>
    </lineage>
</organism>
<comment type="caution">
    <text evidence="13">The sequence shown here is derived from an EMBL/GenBank/DDBJ whole genome shotgun (WGS) entry which is preliminary data.</text>
</comment>
<protein>
    <recommendedName>
        <fullName evidence="10">DNA 5'-3' helicase</fullName>
        <ecNumber evidence="10">5.6.2.3</ecNumber>
    </recommendedName>
</protein>
<evidence type="ECO:0000256" key="11">
    <source>
        <dbReference type="ARBA" id="ARBA00048954"/>
    </source>
</evidence>
<evidence type="ECO:0000256" key="10">
    <source>
        <dbReference type="ARBA" id="ARBA00044969"/>
    </source>
</evidence>
<evidence type="ECO:0000256" key="4">
    <source>
        <dbReference type="ARBA" id="ARBA00022741"/>
    </source>
</evidence>
<keyword evidence="3" id="KW-0235">DNA replication</keyword>
<evidence type="ECO:0000256" key="7">
    <source>
        <dbReference type="ARBA" id="ARBA00022840"/>
    </source>
</evidence>
<dbReference type="Pfam" id="PF00772">
    <property type="entry name" value="DnaB"/>
    <property type="match status" value="1"/>
</dbReference>
<keyword evidence="4" id="KW-0547">Nucleotide-binding</keyword>
<dbReference type="PROSITE" id="PS51199">
    <property type="entry name" value="SF4_HELICASE"/>
    <property type="match status" value="1"/>
</dbReference>
<dbReference type="SUPFAM" id="SSF52540">
    <property type="entry name" value="P-loop containing nucleoside triphosphate hydrolases"/>
    <property type="match status" value="1"/>
</dbReference>
<dbReference type="Gene3D" id="3.40.50.300">
    <property type="entry name" value="P-loop containing nucleotide triphosphate hydrolases"/>
    <property type="match status" value="1"/>
</dbReference>
<comment type="similarity">
    <text evidence="1">Belongs to the helicase family. DnaB subfamily.</text>
</comment>
<evidence type="ECO:0000313" key="13">
    <source>
        <dbReference type="EMBL" id="SMP71846.1"/>
    </source>
</evidence>
<keyword evidence="9" id="KW-0413">Isomerase</keyword>
<evidence type="ECO:0000256" key="6">
    <source>
        <dbReference type="ARBA" id="ARBA00022806"/>
    </source>
</evidence>
<gene>
    <name evidence="13" type="ORF">SAMN06295970_11779</name>
</gene>
<keyword evidence="7" id="KW-0067">ATP-binding</keyword>
<dbReference type="InterPro" id="IPR007693">
    <property type="entry name" value="DNA_helicase_DnaB-like_N"/>
</dbReference>
<feature type="domain" description="SF4 helicase" evidence="12">
    <location>
        <begin position="170"/>
        <end position="437"/>
    </location>
</feature>
<keyword evidence="8" id="KW-0238">DNA-binding</keyword>
<dbReference type="Gene3D" id="1.10.860.10">
    <property type="entry name" value="DNAb Helicase, Chain A"/>
    <property type="match status" value="1"/>
</dbReference>
<evidence type="ECO:0000256" key="3">
    <source>
        <dbReference type="ARBA" id="ARBA00022705"/>
    </source>
</evidence>
<dbReference type="EC" id="5.6.2.3" evidence="10"/>
<evidence type="ECO:0000256" key="9">
    <source>
        <dbReference type="ARBA" id="ARBA00023235"/>
    </source>
</evidence>
<dbReference type="InterPro" id="IPR007694">
    <property type="entry name" value="DNA_helicase_DnaB-like_C"/>
</dbReference>
<dbReference type="Pfam" id="PF03796">
    <property type="entry name" value="DnaB_C"/>
    <property type="match status" value="1"/>
</dbReference>
<keyword evidence="6 13" id="KW-0347">Helicase</keyword>
<evidence type="ECO:0000256" key="2">
    <source>
        <dbReference type="ARBA" id="ARBA00022515"/>
    </source>
</evidence>
<keyword evidence="5" id="KW-0378">Hydrolase</keyword>
<dbReference type="InterPro" id="IPR016136">
    <property type="entry name" value="DNA_helicase_N/primase_C"/>
</dbReference>
<dbReference type="GO" id="GO:0004386">
    <property type="term" value="F:helicase activity"/>
    <property type="evidence" value="ECO:0007669"/>
    <property type="project" value="UniProtKB-KW"/>
</dbReference>
<keyword evidence="14" id="KW-1185">Reference proteome</keyword>
<dbReference type="InterPro" id="IPR036185">
    <property type="entry name" value="DNA_heli_DnaB-like_N_sf"/>
</dbReference>
<evidence type="ECO:0000256" key="8">
    <source>
        <dbReference type="ARBA" id="ARBA00023125"/>
    </source>
</evidence>
<dbReference type="PANTHER" id="PTHR30153:SF2">
    <property type="entry name" value="REPLICATIVE DNA HELICASE"/>
    <property type="match status" value="1"/>
</dbReference>
<reference evidence="13 14" key="1">
    <citation type="submission" date="2017-05" db="EMBL/GenBank/DDBJ databases">
        <authorList>
            <person name="Varghese N."/>
            <person name="Submissions S."/>
        </authorList>
    </citation>
    <scope>NUCLEOTIDE SEQUENCE [LARGE SCALE GENOMIC DNA]</scope>
    <source>
        <strain evidence="13 14">DSM 26001</strain>
    </source>
</reference>
<dbReference type="CDD" id="cd00984">
    <property type="entry name" value="DnaB_C"/>
    <property type="match status" value="1"/>
</dbReference>
<dbReference type="PANTHER" id="PTHR30153">
    <property type="entry name" value="REPLICATIVE DNA HELICASE DNAB"/>
    <property type="match status" value="1"/>
</dbReference>
<keyword evidence="2" id="KW-0639">Primosome</keyword>
<accession>A0ABY1QK89</accession>
<proteinExistence type="inferred from homology"/>
<dbReference type="EMBL" id="FXUL01000017">
    <property type="protein sequence ID" value="SMP71846.1"/>
    <property type="molecule type" value="Genomic_DNA"/>
</dbReference>
<name>A0ABY1QK89_9BURK</name>
<evidence type="ECO:0000256" key="1">
    <source>
        <dbReference type="ARBA" id="ARBA00008428"/>
    </source>
</evidence>